<sequence>MHALCITSLTDCLRGTFFLCAKDNHDPSPSRATRFVIAFVSIVHFYSYAITVFPHAEVWFISNYADSRVYARVFDLSLLSGYCSVFLLAVITGELPCCMISLAECLRGKRLQVCIPLTLLLHTGVLLAFPTIRQARVGLLLPLRVANTAWKSKTRRAFSQPSTPSIRKQQLFSFDMEGTYSFADGGPIPRGDPYAHSYAANVSKPIQRHESETTHAHPAATNDLSQKFKPRLEDGSEVHLNFMPSLARRADQELLGYLQKRKISSHFLNDIDNFLQRHPGLLKACPSWCYQLNALSPLQAYLFFVKGYLRPARYVDGALPAPEDEQIPARPISLEHHSHDPELYEHITDIGQCLELLGQLDESVWILTKAYHSGRRLNELQFHLLTMATYAQPVDALKFYEYCYLPSVYSNRIIQEHSLLIELSPRTPLTSHRCPRSPRTQSCTSSQTRTSSCIQTRTKAISKVGVQSTQGTQGSLQTRAFEFMATHRKVRKLMAMAADRGDDAVAVLIDCFAQAVQARGTRMSRDELNRVCEVACEALERDYLTGEGRDIVDLVMDLVQQARYNRYPTHFHPFVNNPTGASFGIRSKRVRTAVNQVKVLYAQEAMRVPNPSLAREVKKAEYRLADVMGRHARMDGTMNKTEYEFLRSKFPWRRFDYASEYDEINPERLDVLVLLQSWI</sequence>
<keyword evidence="2" id="KW-0472">Membrane</keyword>
<evidence type="ECO:0000256" key="1">
    <source>
        <dbReference type="SAM" id="MobiDB-lite"/>
    </source>
</evidence>
<feature type="transmembrane region" description="Helical" evidence="2">
    <location>
        <begin position="35"/>
        <end position="56"/>
    </location>
</feature>
<evidence type="ECO:0000256" key="2">
    <source>
        <dbReference type="SAM" id="Phobius"/>
    </source>
</evidence>
<reference evidence="3" key="2">
    <citation type="submission" date="2021-08" db="EMBL/GenBank/DDBJ databases">
        <authorList>
            <person name="Gostincar C."/>
            <person name="Sun X."/>
            <person name="Song Z."/>
            <person name="Gunde-Cimerman N."/>
        </authorList>
    </citation>
    <scope>NUCLEOTIDE SEQUENCE</scope>
    <source>
        <strain evidence="3">EXF-9911</strain>
    </source>
</reference>
<evidence type="ECO:0000313" key="4">
    <source>
        <dbReference type="Proteomes" id="UP000779574"/>
    </source>
</evidence>
<feature type="transmembrane region" description="Helical" evidence="2">
    <location>
        <begin position="114"/>
        <end position="132"/>
    </location>
</feature>
<reference evidence="3" key="1">
    <citation type="journal article" date="2021" name="J Fungi (Basel)">
        <title>Virulence traits and population genomics of the black yeast Aureobasidium melanogenum.</title>
        <authorList>
            <person name="Cernosa A."/>
            <person name="Sun X."/>
            <person name="Gostincar C."/>
            <person name="Fang C."/>
            <person name="Gunde-Cimerman N."/>
            <person name="Song Z."/>
        </authorList>
    </citation>
    <scope>NUCLEOTIDE SEQUENCE</scope>
    <source>
        <strain evidence="3">EXF-9911</strain>
    </source>
</reference>
<comment type="caution">
    <text evidence="3">The sequence shown here is derived from an EMBL/GenBank/DDBJ whole genome shotgun (WGS) entry which is preliminary data.</text>
</comment>
<organism evidence="3 4">
    <name type="scientific">Aureobasidium melanogenum</name>
    <name type="common">Aureobasidium pullulans var. melanogenum</name>
    <dbReference type="NCBI Taxonomy" id="46634"/>
    <lineage>
        <taxon>Eukaryota</taxon>
        <taxon>Fungi</taxon>
        <taxon>Dikarya</taxon>
        <taxon>Ascomycota</taxon>
        <taxon>Pezizomycotina</taxon>
        <taxon>Dothideomycetes</taxon>
        <taxon>Dothideomycetidae</taxon>
        <taxon>Dothideales</taxon>
        <taxon>Saccotheciaceae</taxon>
        <taxon>Aureobasidium</taxon>
    </lineage>
</organism>
<keyword evidence="2" id="KW-1133">Transmembrane helix</keyword>
<protein>
    <submittedName>
        <fullName evidence="3">Uncharacterized protein</fullName>
    </submittedName>
</protein>
<gene>
    <name evidence="3" type="ORF">KCU76_g50</name>
</gene>
<feature type="region of interest" description="Disordered" evidence="1">
    <location>
        <begin position="207"/>
        <end position="226"/>
    </location>
</feature>
<accession>A0A9P8EXG4</accession>
<dbReference type="EMBL" id="JAHFXF010000001">
    <property type="protein sequence ID" value="KAG9701384.1"/>
    <property type="molecule type" value="Genomic_DNA"/>
</dbReference>
<feature type="non-terminal residue" evidence="3">
    <location>
        <position position="679"/>
    </location>
</feature>
<dbReference type="Proteomes" id="UP000779574">
    <property type="component" value="Unassembled WGS sequence"/>
</dbReference>
<name>A0A9P8EXG4_AURME</name>
<evidence type="ECO:0000313" key="3">
    <source>
        <dbReference type="EMBL" id="KAG9701384.1"/>
    </source>
</evidence>
<dbReference type="AlphaFoldDB" id="A0A9P8EXG4"/>
<feature type="transmembrane region" description="Helical" evidence="2">
    <location>
        <begin position="76"/>
        <end position="102"/>
    </location>
</feature>
<proteinExistence type="predicted"/>
<keyword evidence="2" id="KW-0812">Transmembrane</keyword>